<dbReference type="SUPFAM" id="SSF54928">
    <property type="entry name" value="RNA-binding domain, RBD"/>
    <property type="match status" value="1"/>
</dbReference>
<dbReference type="EMBL" id="BQNB010014925">
    <property type="protein sequence ID" value="GJT33996.1"/>
    <property type="molecule type" value="Genomic_DNA"/>
</dbReference>
<dbReference type="InterPro" id="IPR000477">
    <property type="entry name" value="RT_dom"/>
</dbReference>
<dbReference type="PROSITE" id="PS50102">
    <property type="entry name" value="RRM"/>
    <property type="match status" value="1"/>
</dbReference>
<dbReference type="CDD" id="cd01650">
    <property type="entry name" value="RT_nLTR_like"/>
    <property type="match status" value="1"/>
</dbReference>
<dbReference type="InterPro" id="IPR012677">
    <property type="entry name" value="Nucleotide-bd_a/b_plait_sf"/>
</dbReference>
<evidence type="ECO:0000256" key="2">
    <source>
        <dbReference type="SAM" id="MobiDB-lite"/>
    </source>
</evidence>
<dbReference type="SUPFAM" id="SSF56219">
    <property type="entry name" value="DNase I-like"/>
    <property type="match status" value="1"/>
</dbReference>
<organism evidence="4 5">
    <name type="scientific">Tanacetum coccineum</name>
    <dbReference type="NCBI Taxonomy" id="301880"/>
    <lineage>
        <taxon>Eukaryota</taxon>
        <taxon>Viridiplantae</taxon>
        <taxon>Streptophyta</taxon>
        <taxon>Embryophyta</taxon>
        <taxon>Tracheophyta</taxon>
        <taxon>Spermatophyta</taxon>
        <taxon>Magnoliopsida</taxon>
        <taxon>eudicotyledons</taxon>
        <taxon>Gunneridae</taxon>
        <taxon>Pentapetalae</taxon>
        <taxon>asterids</taxon>
        <taxon>campanulids</taxon>
        <taxon>Asterales</taxon>
        <taxon>Asteraceae</taxon>
        <taxon>Asteroideae</taxon>
        <taxon>Anthemideae</taxon>
        <taxon>Anthemidinae</taxon>
        <taxon>Tanacetum</taxon>
    </lineage>
</organism>
<feature type="region of interest" description="Disordered" evidence="2">
    <location>
        <begin position="440"/>
        <end position="465"/>
    </location>
</feature>
<dbReference type="InterPro" id="IPR052343">
    <property type="entry name" value="Retrotransposon-Effector_Assoc"/>
</dbReference>
<reference evidence="4" key="1">
    <citation type="journal article" date="2022" name="Int. J. Mol. Sci.">
        <title>Draft Genome of Tanacetum Coccineum: Genomic Comparison of Closely Related Tanacetum-Family Plants.</title>
        <authorList>
            <person name="Yamashiro T."/>
            <person name="Shiraishi A."/>
            <person name="Nakayama K."/>
            <person name="Satake H."/>
        </authorList>
    </citation>
    <scope>NUCLEOTIDE SEQUENCE</scope>
</reference>
<dbReference type="InterPro" id="IPR005135">
    <property type="entry name" value="Endo/exonuclease/phosphatase"/>
</dbReference>
<keyword evidence="4" id="KW-0548">Nucleotidyltransferase</keyword>
<name>A0ABQ5D3T1_9ASTR</name>
<protein>
    <submittedName>
        <fullName evidence="4">RNA-directed DNA polymerase, eukaryota</fullName>
    </submittedName>
</protein>
<feature type="domain" description="RRM" evidence="3">
    <location>
        <begin position="55"/>
        <end position="132"/>
    </location>
</feature>
<dbReference type="InterPro" id="IPR000504">
    <property type="entry name" value="RRM_dom"/>
</dbReference>
<dbReference type="Gene3D" id="3.30.70.330">
    <property type="match status" value="1"/>
</dbReference>
<dbReference type="InterPro" id="IPR043502">
    <property type="entry name" value="DNA/RNA_pol_sf"/>
</dbReference>
<evidence type="ECO:0000313" key="5">
    <source>
        <dbReference type="Proteomes" id="UP001151760"/>
    </source>
</evidence>
<reference evidence="4" key="2">
    <citation type="submission" date="2022-01" db="EMBL/GenBank/DDBJ databases">
        <authorList>
            <person name="Yamashiro T."/>
            <person name="Shiraishi A."/>
            <person name="Satake H."/>
            <person name="Nakayama K."/>
        </authorList>
    </citation>
    <scope>NUCLEOTIDE SEQUENCE</scope>
</reference>
<dbReference type="Gene3D" id="3.60.10.10">
    <property type="entry name" value="Endonuclease/exonuclease/phosphatase"/>
    <property type="match status" value="1"/>
</dbReference>
<gene>
    <name evidence="4" type="ORF">Tco_0924415</name>
</gene>
<keyword evidence="5" id="KW-1185">Reference proteome</keyword>
<dbReference type="SMART" id="SM00360">
    <property type="entry name" value="RRM"/>
    <property type="match status" value="1"/>
</dbReference>
<accession>A0ABQ5D3T1</accession>
<dbReference type="Pfam" id="PF00078">
    <property type="entry name" value="RVT_1"/>
    <property type="match status" value="1"/>
</dbReference>
<dbReference type="InterPro" id="IPR035979">
    <property type="entry name" value="RBD_domain_sf"/>
</dbReference>
<dbReference type="Proteomes" id="UP001151760">
    <property type="component" value="Unassembled WGS sequence"/>
</dbReference>
<dbReference type="Pfam" id="PF14529">
    <property type="entry name" value="Exo_endo_phos_2"/>
    <property type="match status" value="1"/>
</dbReference>
<keyword evidence="4" id="KW-0808">Transferase</keyword>
<proteinExistence type="predicted"/>
<dbReference type="PANTHER" id="PTHR46890:SF50">
    <property type="entry name" value="RNA-DIRECTED DNA POLYMERASE, EUKARYOTA, REVERSE TRANSCRIPTASE ZINC-BINDING DOMAIN PROTEIN-RELATED"/>
    <property type="match status" value="1"/>
</dbReference>
<evidence type="ECO:0000313" key="4">
    <source>
        <dbReference type="EMBL" id="GJT33996.1"/>
    </source>
</evidence>
<evidence type="ECO:0000256" key="1">
    <source>
        <dbReference type="PROSITE-ProRule" id="PRU00176"/>
    </source>
</evidence>
<dbReference type="Pfam" id="PF00076">
    <property type="entry name" value="RRM_1"/>
    <property type="match status" value="1"/>
</dbReference>
<comment type="caution">
    <text evidence="4">The sequence shown here is derived from an EMBL/GenBank/DDBJ whole genome shotgun (WGS) entry which is preliminary data.</text>
</comment>
<keyword evidence="4" id="KW-0695">RNA-directed DNA polymerase</keyword>
<sequence>MLARGVMAISISTMASEYVISTGARVLDAFSSSLAPPGIKRKYRTKEDDVARISTSVYVSNIQDSITAKDLFQACKQYGHVVDTFILTKRDKNGKRFGFVRFINVFNEDRLINNLCTVWIDRLKLHANIAHFQRTQANFNEKEGKLNKPQSAPKVILKSNVPKGDGKSYMGVLKGDINPVVEEPKSEPVLVLGDDCMATKDVSNALFGRVKEFASLANLKLALTEEGFVDLSIKYLGELWVMLEFKTKESKNKFNDNISVAAWFSLITEASLDFMVEGRIAWVEVEGIPLKLWSGTTFSRIANKWGKLLDVDDQEDSCFHSKRLCINTKLGSCINEAFKVIHRGKTFWIRAFEVPGWVPEFNDDLDYEDDHEENISNDGASDIHIKDITGKNSEGEEIPETVPETDDAVKSRVEEVFKDMSADKSEDPFNLYTILNKNKGHNGNGHDSGSSLQYPPGFSPSVKRDDKVDDHVIGAACSDDTARMNNKDEYPEVLSECQGKCNSNGNGAESNNSGYFKKSEVPRTGGSIIGILDEVVRVGQTMGYRMEGVISNMTEIIASQGVEEETKMENMEDFCVRHCWGNSTYDHVHSDAVGNSGGILCVWDPNVYCKSSSTVSDSFVITRGHWRLSRNDMMVIAIYAPQDNRDKQCLWEYLHQVISKWKGDVIIMGDFNEVRLKSDRFGCNYNPLGAKRFNEFIMGSGLVEVNLGGSHFTWCHKSAKKMSKLDRFLVTESVLSNFPNINAITLERYLSDHRPIFLRENQHDYGPTPFRFYHHWLELEGFSKFVEDTWKASPCVGNNGISKLLGKLRYLKFQIRIWNKTYMIGRKNNKNQIMKDLEAIDLMIDTGLGNEEVTSLRVECMNKLLNCNKLESMEVAQKAKVKWAIEGDENSRFFHGIINKKRNIRSIRGVMVDGKWIEDPKSVKQEFLEHFSKRFCKPGDPMATIQMDFPNQINLVQRDELESEISNDEIKKAVWECGSDKAPGPDGFTFGFFRHFWYLIDKEVQDAVRPISLIGSIYKIIAKILTNRLVGVLGGIVNEVQSAFIDGRQILDGPFILNEMLSWCNKRKKQSLIFKVDFEKAYDSVRWDFLDDVLRKFGFGEKWCKWVQCCLHSSRGSILINGSPTEEFQFGKGLKQGDPLSPFLFILIMETLHLSFQRVVDAEEDGWLNDKKQKKMKDGERGGEVADPDTVALEIRGYMKTLRATLYEHNETASGSIYWERYTQGIPILVWSLRNSD</sequence>
<evidence type="ECO:0000259" key="3">
    <source>
        <dbReference type="PROSITE" id="PS50102"/>
    </source>
</evidence>
<dbReference type="CDD" id="cd00590">
    <property type="entry name" value="RRM_SF"/>
    <property type="match status" value="1"/>
</dbReference>
<dbReference type="PANTHER" id="PTHR46890">
    <property type="entry name" value="NON-LTR RETROLELEMENT REVERSE TRANSCRIPTASE-LIKE PROTEIN-RELATED"/>
    <property type="match status" value="1"/>
</dbReference>
<keyword evidence="1" id="KW-0694">RNA-binding</keyword>
<dbReference type="InterPro" id="IPR036691">
    <property type="entry name" value="Endo/exonu/phosph_ase_sf"/>
</dbReference>
<dbReference type="GO" id="GO:0003964">
    <property type="term" value="F:RNA-directed DNA polymerase activity"/>
    <property type="evidence" value="ECO:0007669"/>
    <property type="project" value="UniProtKB-KW"/>
</dbReference>
<dbReference type="SUPFAM" id="SSF56672">
    <property type="entry name" value="DNA/RNA polymerases"/>
    <property type="match status" value="1"/>
</dbReference>